<organism evidence="2 3">
    <name type="scientific">Pleomorphomonas diazotrophica</name>
    <dbReference type="NCBI Taxonomy" id="1166257"/>
    <lineage>
        <taxon>Bacteria</taxon>
        <taxon>Pseudomonadati</taxon>
        <taxon>Pseudomonadota</taxon>
        <taxon>Alphaproteobacteria</taxon>
        <taxon>Hyphomicrobiales</taxon>
        <taxon>Pleomorphomonadaceae</taxon>
        <taxon>Pleomorphomonas</taxon>
    </lineage>
</organism>
<dbReference type="OrthoDB" id="109735at2"/>
<dbReference type="Gene3D" id="3.40.50.720">
    <property type="entry name" value="NAD(P)-binding Rossmann-like Domain"/>
    <property type="match status" value="1"/>
</dbReference>
<dbReference type="InterPro" id="IPR051604">
    <property type="entry name" value="Ergot_Alk_Oxidoreductase"/>
</dbReference>
<dbReference type="PANTHER" id="PTHR43162:SF1">
    <property type="entry name" value="PRESTALK A DIFFERENTIATION PROTEIN A"/>
    <property type="match status" value="1"/>
</dbReference>
<feature type="domain" description="NmrA-like" evidence="1">
    <location>
        <begin position="47"/>
        <end position="267"/>
    </location>
</feature>
<evidence type="ECO:0000313" key="2">
    <source>
        <dbReference type="EMBL" id="PKR88631.1"/>
    </source>
</evidence>
<evidence type="ECO:0000259" key="1">
    <source>
        <dbReference type="Pfam" id="PF05368"/>
    </source>
</evidence>
<dbReference type="InterPro" id="IPR008030">
    <property type="entry name" value="NmrA-like"/>
</dbReference>
<gene>
    <name evidence="2" type="ORF">CXZ10_14675</name>
</gene>
<reference evidence="2 3" key="1">
    <citation type="submission" date="2017-12" db="EMBL/GenBank/DDBJ databases">
        <title>Anaerobic carbon monoxide metabolism by Pleomorphomonas carboxyditropha sp. nov., a new mesophilic hydrogenogenic carboxidotroph.</title>
        <authorList>
            <person name="Esquivel-Elizondo S."/>
            <person name="Krajmalnik-Brown R."/>
        </authorList>
    </citation>
    <scope>NUCLEOTIDE SEQUENCE [LARGE SCALE GENOMIC DNA]</scope>
    <source>
        <strain evidence="2 3">R5-392</strain>
    </source>
</reference>
<dbReference type="PANTHER" id="PTHR43162">
    <property type="match status" value="1"/>
</dbReference>
<dbReference type="Gene3D" id="3.90.25.10">
    <property type="entry name" value="UDP-galactose 4-epimerase, domain 1"/>
    <property type="match status" value="1"/>
</dbReference>
<dbReference type="Pfam" id="PF05368">
    <property type="entry name" value="NmrA"/>
    <property type="match status" value="1"/>
</dbReference>
<keyword evidence="3" id="KW-1185">Reference proteome</keyword>
<accession>A0A2N3LVI0</accession>
<dbReference type="EMBL" id="PJNW01000011">
    <property type="protein sequence ID" value="PKR88631.1"/>
    <property type="molecule type" value="Genomic_DNA"/>
</dbReference>
<dbReference type="InterPro" id="IPR036291">
    <property type="entry name" value="NAD(P)-bd_dom_sf"/>
</dbReference>
<sequence length="324" mass="34856">MPTTKSIVLLRRWRPARGGNRTRGEGVVSCAGRPAGTDFPTETPMANSILVLGATGTIGQLVVSELVAKGETVKAAALEGQAHPDAEVLRFDYRDPVSIAPLFEGVNRVFVLMPSAPLDVIAALMPVMRHVVDRKVKAVLLSTIAADVSEDNPYRRLELVLENSGLPFVILRANWFADNFRTIWKDAVRKGELALPTDEGLISFIDGRDVAAAAATALTTSDFDGQTLVLTGPAALPLSRAAEVMSHVTGRPVIFRPIAVADYEARLAADGLSEKLIAERIAEFDTIRDGKASIVSPAIEKMTGRPPRFFETFAKDHATDFVGA</sequence>
<comment type="caution">
    <text evidence="2">The sequence shown here is derived from an EMBL/GenBank/DDBJ whole genome shotgun (WGS) entry which is preliminary data.</text>
</comment>
<evidence type="ECO:0000313" key="3">
    <source>
        <dbReference type="Proteomes" id="UP000233491"/>
    </source>
</evidence>
<name>A0A2N3LVI0_9HYPH</name>
<dbReference type="SUPFAM" id="SSF51735">
    <property type="entry name" value="NAD(P)-binding Rossmann-fold domains"/>
    <property type="match status" value="1"/>
</dbReference>
<proteinExistence type="predicted"/>
<dbReference type="Proteomes" id="UP000233491">
    <property type="component" value="Unassembled WGS sequence"/>
</dbReference>
<dbReference type="AlphaFoldDB" id="A0A2N3LVI0"/>
<protein>
    <submittedName>
        <fullName evidence="2">NAD(P)-dependent oxidoreductase</fullName>
    </submittedName>
</protein>